<proteinExistence type="predicted"/>
<dbReference type="PROSITE" id="PS01162">
    <property type="entry name" value="QOR_ZETA_CRYSTAL"/>
    <property type="match status" value="1"/>
</dbReference>
<dbReference type="GO" id="GO:0016491">
    <property type="term" value="F:oxidoreductase activity"/>
    <property type="evidence" value="ECO:0007669"/>
    <property type="project" value="InterPro"/>
</dbReference>
<dbReference type="SUPFAM" id="SSF51735">
    <property type="entry name" value="NAD(P)-binding Rossmann-fold domains"/>
    <property type="match status" value="1"/>
</dbReference>
<dbReference type="GO" id="GO:0008270">
    <property type="term" value="F:zinc ion binding"/>
    <property type="evidence" value="ECO:0007669"/>
    <property type="project" value="InterPro"/>
</dbReference>
<dbReference type="Proteomes" id="UP000292884">
    <property type="component" value="Unassembled WGS sequence"/>
</dbReference>
<dbReference type="Pfam" id="PF08240">
    <property type="entry name" value="ADH_N"/>
    <property type="match status" value="1"/>
</dbReference>
<dbReference type="EMBL" id="SJSK01000002">
    <property type="protein sequence ID" value="TCC92382.1"/>
    <property type="molecule type" value="Genomic_DNA"/>
</dbReference>
<dbReference type="PANTHER" id="PTHR44013">
    <property type="entry name" value="ZINC-TYPE ALCOHOL DEHYDROGENASE-LIKE PROTEIN C16A3.02C"/>
    <property type="match status" value="1"/>
</dbReference>
<dbReference type="InterPro" id="IPR011032">
    <property type="entry name" value="GroES-like_sf"/>
</dbReference>
<dbReference type="InterPro" id="IPR052733">
    <property type="entry name" value="Chloroplast_QOR"/>
</dbReference>
<dbReference type="Gene3D" id="3.40.50.720">
    <property type="entry name" value="NAD(P)-binding Rossmann-like Domain"/>
    <property type="match status" value="1"/>
</dbReference>
<dbReference type="SUPFAM" id="SSF50129">
    <property type="entry name" value="GroES-like"/>
    <property type="match status" value="1"/>
</dbReference>
<dbReference type="InterPro" id="IPR002364">
    <property type="entry name" value="Quin_OxRdtase/zeta-crystal_CS"/>
</dbReference>
<comment type="caution">
    <text evidence="2">The sequence shown here is derived from an EMBL/GenBank/DDBJ whole genome shotgun (WGS) entry which is preliminary data.</text>
</comment>
<accession>A0A4R0N1X8</accession>
<dbReference type="AlphaFoldDB" id="A0A4R0N1X8"/>
<reference evidence="2 3" key="1">
    <citation type="submission" date="2019-02" db="EMBL/GenBank/DDBJ databases">
        <title>Pedobacter sp. RP-1-13 sp. nov., isolated from Arctic soil.</title>
        <authorList>
            <person name="Dahal R.H."/>
        </authorList>
    </citation>
    <scope>NUCLEOTIDE SEQUENCE [LARGE SCALE GENOMIC DNA]</scope>
    <source>
        <strain evidence="2 3">RP-1-13</strain>
    </source>
</reference>
<sequence>MKAIEITGPIQIEDIQIREIQKPAPAGKEILVRIFAAGINPVDWMAPAYNMFDVLGMPTPYIMGSDFSGTVVQIGSDISKFKVGDEVIGSFTLQNQGAFAEYAPIDENLVVLKPSNLTAFEAAGVPLASQTALEALTDKLNIQSGQKVLIQAAAGGVGIFAVQLAKIKGAYVVAVGSEKNAEFLKSLGADEVFDYRNEFSTLPNDFDAILDSVASSEQTLQLLKKGGKYVSLTLPASQELALSLDVSATNFLYTSNSNSLQKIVDLIEAGELKVFIDKIFSFKDLVPALLYQQAGHSKGKNILIIE</sequence>
<dbReference type="OrthoDB" id="9787435at2"/>
<evidence type="ECO:0000259" key="1">
    <source>
        <dbReference type="SMART" id="SM00829"/>
    </source>
</evidence>
<evidence type="ECO:0000313" key="2">
    <source>
        <dbReference type="EMBL" id="TCC92382.1"/>
    </source>
</evidence>
<dbReference type="InterPro" id="IPR036291">
    <property type="entry name" value="NAD(P)-bd_dom_sf"/>
</dbReference>
<dbReference type="PANTHER" id="PTHR44013:SF1">
    <property type="entry name" value="ZINC-TYPE ALCOHOL DEHYDROGENASE-LIKE PROTEIN C16A3.02C"/>
    <property type="match status" value="1"/>
</dbReference>
<dbReference type="InterPro" id="IPR020843">
    <property type="entry name" value="ER"/>
</dbReference>
<evidence type="ECO:0000313" key="3">
    <source>
        <dbReference type="Proteomes" id="UP000292884"/>
    </source>
</evidence>
<dbReference type="RefSeq" id="WP_131553320.1">
    <property type="nucleotide sequence ID" value="NZ_SJSK01000002.1"/>
</dbReference>
<dbReference type="SMART" id="SM00829">
    <property type="entry name" value="PKS_ER"/>
    <property type="match status" value="1"/>
</dbReference>
<feature type="domain" description="Enoyl reductase (ER)" evidence="1">
    <location>
        <begin position="10"/>
        <end position="303"/>
    </location>
</feature>
<gene>
    <name evidence="2" type="ORF">EZ428_11710</name>
</gene>
<dbReference type="Pfam" id="PF13602">
    <property type="entry name" value="ADH_zinc_N_2"/>
    <property type="match status" value="1"/>
</dbReference>
<dbReference type="Gene3D" id="3.90.180.10">
    <property type="entry name" value="Medium-chain alcohol dehydrogenases, catalytic domain"/>
    <property type="match status" value="1"/>
</dbReference>
<name>A0A4R0N1X8_9SPHI</name>
<dbReference type="InterPro" id="IPR013154">
    <property type="entry name" value="ADH-like_N"/>
</dbReference>
<protein>
    <submittedName>
        <fullName evidence="2">NADP-dependent oxidoreductase</fullName>
    </submittedName>
</protein>
<keyword evidence="3" id="KW-1185">Reference proteome</keyword>
<dbReference type="CDD" id="cd05289">
    <property type="entry name" value="MDR_like_2"/>
    <property type="match status" value="1"/>
</dbReference>
<organism evidence="2 3">
    <name type="scientific">Pedobacter frigiditerrae</name>
    <dbReference type="NCBI Taxonomy" id="2530452"/>
    <lineage>
        <taxon>Bacteria</taxon>
        <taxon>Pseudomonadati</taxon>
        <taxon>Bacteroidota</taxon>
        <taxon>Sphingobacteriia</taxon>
        <taxon>Sphingobacteriales</taxon>
        <taxon>Sphingobacteriaceae</taxon>
        <taxon>Pedobacter</taxon>
    </lineage>
</organism>